<proteinExistence type="predicted"/>
<dbReference type="InterPro" id="IPR017451">
    <property type="entry name" value="F-box-assoc_interact_dom"/>
</dbReference>
<dbReference type="InterPro" id="IPR006527">
    <property type="entry name" value="F-box-assoc_dom_typ1"/>
</dbReference>
<dbReference type="AlphaFoldDB" id="A0AAW2U8P4"/>
<dbReference type="Pfam" id="PF00646">
    <property type="entry name" value="F-box"/>
    <property type="match status" value="1"/>
</dbReference>
<name>A0AAW2U8P4_SESRA</name>
<dbReference type="InterPro" id="IPR001810">
    <property type="entry name" value="F-box_dom"/>
</dbReference>
<dbReference type="Gene3D" id="1.20.1280.50">
    <property type="match status" value="1"/>
</dbReference>
<dbReference type="Pfam" id="PF07734">
    <property type="entry name" value="FBA_1"/>
    <property type="match status" value="1"/>
</dbReference>
<reference evidence="2" key="2">
    <citation type="journal article" date="2024" name="Plant">
        <title>Genomic evolution and insights into agronomic trait innovations of Sesamum species.</title>
        <authorList>
            <person name="Miao H."/>
            <person name="Wang L."/>
            <person name="Qu L."/>
            <person name="Liu H."/>
            <person name="Sun Y."/>
            <person name="Le M."/>
            <person name="Wang Q."/>
            <person name="Wei S."/>
            <person name="Zheng Y."/>
            <person name="Lin W."/>
            <person name="Duan Y."/>
            <person name="Cao H."/>
            <person name="Xiong S."/>
            <person name="Wang X."/>
            <person name="Wei L."/>
            <person name="Li C."/>
            <person name="Ma Q."/>
            <person name="Ju M."/>
            <person name="Zhao R."/>
            <person name="Li G."/>
            <person name="Mu C."/>
            <person name="Tian Q."/>
            <person name="Mei H."/>
            <person name="Zhang T."/>
            <person name="Gao T."/>
            <person name="Zhang H."/>
        </authorList>
    </citation>
    <scope>NUCLEOTIDE SEQUENCE</scope>
    <source>
        <strain evidence="2">G02</strain>
    </source>
</reference>
<dbReference type="PANTHER" id="PTHR31672:SF13">
    <property type="entry name" value="F-BOX PROTEIN CPR30-LIKE"/>
    <property type="match status" value="1"/>
</dbReference>
<dbReference type="EMBL" id="JACGWJ010000006">
    <property type="protein sequence ID" value="KAL0412908.1"/>
    <property type="molecule type" value="Genomic_DNA"/>
</dbReference>
<evidence type="ECO:0000259" key="1">
    <source>
        <dbReference type="PROSITE" id="PS50181"/>
    </source>
</evidence>
<feature type="domain" description="F-box" evidence="1">
    <location>
        <begin position="1"/>
        <end position="45"/>
    </location>
</feature>
<dbReference type="SUPFAM" id="SSF81383">
    <property type="entry name" value="F-box domain"/>
    <property type="match status" value="1"/>
</dbReference>
<dbReference type="NCBIfam" id="TIGR01640">
    <property type="entry name" value="F_box_assoc_1"/>
    <property type="match status" value="1"/>
</dbReference>
<dbReference type="PANTHER" id="PTHR31672">
    <property type="entry name" value="BNACNNG10540D PROTEIN"/>
    <property type="match status" value="1"/>
</dbReference>
<dbReference type="InterPro" id="IPR050796">
    <property type="entry name" value="SCF_F-box_component"/>
</dbReference>
<dbReference type="SMART" id="SM00256">
    <property type="entry name" value="FBOX"/>
    <property type="match status" value="1"/>
</dbReference>
<evidence type="ECO:0000313" key="2">
    <source>
        <dbReference type="EMBL" id="KAL0412908.1"/>
    </source>
</evidence>
<gene>
    <name evidence="2" type="ORF">Sradi_1492500</name>
</gene>
<accession>A0AAW2U8P4</accession>
<sequence>MLPDLPFEIITIILMMLPTDSLVRFQCVCKAWRDLIRDSTFINKHLELRKSKGKGYLLYLLMDYDPDRAFTLLCDQTFEDAKEIAVPFPSVEMSLIVIGSCNGLLCLSDTQRYGTALYLCNPYIRRYRVVNHPITGVGTSDPKNESVTLGFGYYDKTDDYKIVRVIAPGDERDDELDLSSRHQKNAERTKVEVYSSINNSWKDVVVESFPWSMFDVRSELVICDSVHWKAFYRDTDEDVLVILTFHLGNETFRQIGLPDYEADGEDLMEYVGLYKGKLSLFLFPQVDHQHPWLEYDCYLWVMMEYGVEGSWTKTLNLTIGPGVVRPLVFTKNDEIIFADSEQDLVVCHFDKNMAKIVRLEEKGYLNFATYMDSLVLLEG</sequence>
<reference evidence="2" key="1">
    <citation type="submission" date="2020-06" db="EMBL/GenBank/DDBJ databases">
        <authorList>
            <person name="Li T."/>
            <person name="Hu X."/>
            <person name="Zhang T."/>
            <person name="Song X."/>
            <person name="Zhang H."/>
            <person name="Dai N."/>
            <person name="Sheng W."/>
            <person name="Hou X."/>
            <person name="Wei L."/>
        </authorList>
    </citation>
    <scope>NUCLEOTIDE SEQUENCE</scope>
    <source>
        <strain evidence="2">G02</strain>
        <tissue evidence="2">Leaf</tissue>
    </source>
</reference>
<dbReference type="CDD" id="cd22157">
    <property type="entry name" value="F-box_AtFBW1-like"/>
    <property type="match status" value="1"/>
</dbReference>
<protein>
    <submittedName>
        <fullName evidence="2">F-box protein</fullName>
    </submittedName>
</protein>
<organism evidence="2">
    <name type="scientific">Sesamum radiatum</name>
    <name type="common">Black benniseed</name>
    <dbReference type="NCBI Taxonomy" id="300843"/>
    <lineage>
        <taxon>Eukaryota</taxon>
        <taxon>Viridiplantae</taxon>
        <taxon>Streptophyta</taxon>
        <taxon>Embryophyta</taxon>
        <taxon>Tracheophyta</taxon>
        <taxon>Spermatophyta</taxon>
        <taxon>Magnoliopsida</taxon>
        <taxon>eudicotyledons</taxon>
        <taxon>Gunneridae</taxon>
        <taxon>Pentapetalae</taxon>
        <taxon>asterids</taxon>
        <taxon>lamiids</taxon>
        <taxon>Lamiales</taxon>
        <taxon>Pedaliaceae</taxon>
        <taxon>Sesamum</taxon>
    </lineage>
</organism>
<dbReference type="InterPro" id="IPR036047">
    <property type="entry name" value="F-box-like_dom_sf"/>
</dbReference>
<comment type="caution">
    <text evidence="2">The sequence shown here is derived from an EMBL/GenBank/DDBJ whole genome shotgun (WGS) entry which is preliminary data.</text>
</comment>
<dbReference type="PROSITE" id="PS50181">
    <property type="entry name" value="FBOX"/>
    <property type="match status" value="1"/>
</dbReference>